<dbReference type="AlphaFoldDB" id="A0A3M6UVP2"/>
<dbReference type="OrthoDB" id="5949885at2759"/>
<protein>
    <submittedName>
        <fullName evidence="1">Uncharacterized protein</fullName>
    </submittedName>
</protein>
<evidence type="ECO:0000313" key="2">
    <source>
        <dbReference type="Proteomes" id="UP000275408"/>
    </source>
</evidence>
<sequence length="412" mass="46956">MTQDSIKAFVRENFGKDYLPVYHGHTNIISPLALIVKRKRSLWKRPFGKGEMVIVGGLHRYLTEEKEKHFKNYCRSKLMKENRNLEKTETSDVSRNLDISLESLDAGGLELKLTDILGDLELGKLTEEYYVDVDLRELLSHAVLDPDKMTSLEGHHLRLVTAVMYSAKFFLRGNRKHQATISGDVHTPSKLAWLLGKDSLVKGSVTNQSYLPPMVRRQSRAPFLFKFCRVAYNKEGKRLQIQDGVFVGKSFRSGGGREDVISDEQAALHLEMEESLSPGGIFLTEKDNEKVEDVRKLLITAENGTQLKTQIFTYLNWFEQILTSDSKLLPFGKPLTKDDCDFLQKLGIRARPKQLVLRLASVQKDVIHEYGCLLKFISEASKENWEELLQSMMDSGKGEEKNEDMAVAEQLL</sequence>
<evidence type="ECO:0000313" key="1">
    <source>
        <dbReference type="EMBL" id="RMX57687.1"/>
    </source>
</evidence>
<dbReference type="Proteomes" id="UP000275408">
    <property type="component" value="Unassembled WGS sequence"/>
</dbReference>
<dbReference type="EMBL" id="RCHS01000623">
    <property type="protein sequence ID" value="RMX57687.1"/>
    <property type="molecule type" value="Genomic_DNA"/>
</dbReference>
<name>A0A3M6UVP2_POCDA</name>
<accession>A0A3M6UVP2</accession>
<proteinExistence type="predicted"/>
<gene>
    <name evidence="1" type="ORF">pdam_00004953</name>
</gene>
<keyword evidence="2" id="KW-1185">Reference proteome</keyword>
<organism evidence="1 2">
    <name type="scientific">Pocillopora damicornis</name>
    <name type="common">Cauliflower coral</name>
    <name type="synonym">Millepora damicornis</name>
    <dbReference type="NCBI Taxonomy" id="46731"/>
    <lineage>
        <taxon>Eukaryota</taxon>
        <taxon>Metazoa</taxon>
        <taxon>Cnidaria</taxon>
        <taxon>Anthozoa</taxon>
        <taxon>Hexacorallia</taxon>
        <taxon>Scleractinia</taxon>
        <taxon>Astrocoeniina</taxon>
        <taxon>Pocilloporidae</taxon>
        <taxon>Pocillopora</taxon>
    </lineage>
</organism>
<comment type="caution">
    <text evidence="1">The sequence shown here is derived from an EMBL/GenBank/DDBJ whole genome shotgun (WGS) entry which is preliminary data.</text>
</comment>
<reference evidence="1 2" key="1">
    <citation type="journal article" date="2018" name="Sci. Rep.">
        <title>Comparative analysis of the Pocillopora damicornis genome highlights role of immune system in coral evolution.</title>
        <authorList>
            <person name="Cunning R."/>
            <person name="Bay R.A."/>
            <person name="Gillette P."/>
            <person name="Baker A.C."/>
            <person name="Traylor-Knowles N."/>
        </authorList>
    </citation>
    <scope>NUCLEOTIDE SEQUENCE [LARGE SCALE GENOMIC DNA]</scope>
    <source>
        <strain evidence="1">RSMAS</strain>
        <tissue evidence="1">Whole animal</tissue>
    </source>
</reference>